<dbReference type="SUPFAM" id="SSF81822">
    <property type="entry name" value="RuBisCo LSMT C-terminal, substrate-binding domain"/>
    <property type="match status" value="1"/>
</dbReference>
<dbReference type="InterPro" id="IPR046341">
    <property type="entry name" value="SET_dom_sf"/>
</dbReference>
<evidence type="ECO:0000259" key="4">
    <source>
        <dbReference type="Pfam" id="PF09273"/>
    </source>
</evidence>
<keyword evidence="1" id="KW-0489">Methyltransferase</keyword>
<dbReference type="InterPro" id="IPR015353">
    <property type="entry name" value="Rubisco_LSMT_subst-bd"/>
</dbReference>
<evidence type="ECO:0000313" key="6">
    <source>
        <dbReference type="Proteomes" id="UP001300502"/>
    </source>
</evidence>
<evidence type="ECO:0000313" key="5">
    <source>
        <dbReference type="EMBL" id="KAK4522472.1"/>
    </source>
</evidence>
<proteinExistence type="predicted"/>
<accession>A0AAV9I4T3</accession>
<dbReference type="EMBL" id="JANCYU010000005">
    <property type="protein sequence ID" value="KAK4522472.1"/>
    <property type="molecule type" value="Genomic_DNA"/>
</dbReference>
<feature type="domain" description="Rubisco LSMT substrate-binding" evidence="4">
    <location>
        <begin position="351"/>
        <end position="471"/>
    </location>
</feature>
<gene>
    <name evidence="5" type="ORF">GAYE_HTGSCF31FUTG100G0360</name>
</gene>
<dbReference type="SUPFAM" id="SSF82199">
    <property type="entry name" value="SET domain"/>
    <property type="match status" value="1"/>
</dbReference>
<dbReference type="InterPro" id="IPR036464">
    <property type="entry name" value="Rubisco_LSMT_subst-bd_sf"/>
</dbReference>
<name>A0AAV9I4T3_9RHOD</name>
<keyword evidence="6" id="KW-1185">Reference proteome</keyword>
<dbReference type="PANTHER" id="PTHR13271">
    <property type="entry name" value="UNCHARACTERIZED PUTATIVE METHYLTRANSFERASE"/>
    <property type="match status" value="1"/>
</dbReference>
<dbReference type="InterPro" id="IPR050600">
    <property type="entry name" value="SETD3_SETD6_MTase"/>
</dbReference>
<dbReference type="Pfam" id="PF09273">
    <property type="entry name" value="Rubis-subs-bind"/>
    <property type="match status" value="1"/>
</dbReference>
<organism evidence="5 6">
    <name type="scientific">Galdieria yellowstonensis</name>
    <dbReference type="NCBI Taxonomy" id="3028027"/>
    <lineage>
        <taxon>Eukaryota</taxon>
        <taxon>Rhodophyta</taxon>
        <taxon>Bangiophyceae</taxon>
        <taxon>Galdieriales</taxon>
        <taxon>Galdieriaceae</taxon>
        <taxon>Galdieria</taxon>
    </lineage>
</organism>
<dbReference type="GO" id="GO:0016279">
    <property type="term" value="F:protein-lysine N-methyltransferase activity"/>
    <property type="evidence" value="ECO:0007669"/>
    <property type="project" value="TreeGrafter"/>
</dbReference>
<keyword evidence="2" id="KW-0808">Transferase</keyword>
<evidence type="ECO:0000256" key="2">
    <source>
        <dbReference type="ARBA" id="ARBA00022679"/>
    </source>
</evidence>
<dbReference type="AlphaFoldDB" id="A0AAV9I4T3"/>
<reference evidence="5 6" key="1">
    <citation type="submission" date="2022-07" db="EMBL/GenBank/DDBJ databases">
        <title>Genome-wide signatures of adaptation to extreme environments.</title>
        <authorList>
            <person name="Cho C.H."/>
            <person name="Yoon H.S."/>
        </authorList>
    </citation>
    <scope>NUCLEOTIDE SEQUENCE [LARGE SCALE GENOMIC DNA]</scope>
    <source>
        <strain evidence="5 6">108.79 E11</strain>
    </source>
</reference>
<dbReference type="Gene3D" id="3.90.1420.10">
    <property type="entry name" value="Rubisco LSMT, substrate-binding domain"/>
    <property type="match status" value="1"/>
</dbReference>
<dbReference type="Proteomes" id="UP001300502">
    <property type="component" value="Unassembled WGS sequence"/>
</dbReference>
<dbReference type="GO" id="GO:0032259">
    <property type="term" value="P:methylation"/>
    <property type="evidence" value="ECO:0007669"/>
    <property type="project" value="UniProtKB-KW"/>
</dbReference>
<dbReference type="PANTHER" id="PTHR13271:SF155">
    <property type="entry name" value="SET DOMAIN-CONTAINING PROTEIN"/>
    <property type="match status" value="1"/>
</dbReference>
<evidence type="ECO:0000256" key="3">
    <source>
        <dbReference type="ARBA" id="ARBA00022691"/>
    </source>
</evidence>
<comment type="caution">
    <text evidence="5">The sequence shown here is derived from an EMBL/GenBank/DDBJ whole genome shotgun (WGS) entry which is preliminary data.</text>
</comment>
<evidence type="ECO:0000256" key="1">
    <source>
        <dbReference type="ARBA" id="ARBA00022603"/>
    </source>
</evidence>
<dbReference type="Gene3D" id="3.90.1410.10">
    <property type="entry name" value="set domain protein methyltransferase, domain 1"/>
    <property type="match status" value="1"/>
</dbReference>
<dbReference type="CDD" id="cd10527">
    <property type="entry name" value="SET_LSMT"/>
    <property type="match status" value="1"/>
</dbReference>
<protein>
    <recommendedName>
        <fullName evidence="4">Rubisco LSMT substrate-binding domain-containing protein</fullName>
    </recommendedName>
</protein>
<sequence length="510" mass="60288">MSLGKNDKHLRCCFVTNSLMNILWKTSTSWKLLVLRPYSKTLVSNKFLLLSPNKLYSCTLLQCLSVIASLETTSWRIDRFYDWLKAGNVYMPKVKLGYNADGLRGLVATEDIHCEEIFLKVPRERSLQVTELEECTLSDFIDPDLWLLETWYVKLALKLWKEKCLGDCSSWKPYIDILPSELNTGLVYWSDEDLAQLQYRPLIEEVERNKLYRKASYMRIVESIRFKLQDEDKNMFFWALDMVQSRAFGIPEDGKKIYALLPIMDMLNHRRNSQTHLLYDSTRNEYVMKTYSKLFQSKDIYISYGPLDNDHLLHFYGFVEKNNVYDNIQVKDLLQWLYLTYGNEWLSQPSHLLEEKLCVLTTHHVYESGKPFRIYYDRYEKEIDIVLRTLVASETDWKQIKENFALGLYDKAVSLENQLSVWQVVIDGCKQLLKDMKTSIEEDENILENMEPLPTKLRLAVQFRMEKKNILLATISRLEHFQKISKKTGRIITVWIPPTLKRITLQKYDI</sequence>
<keyword evidence="3" id="KW-0949">S-adenosyl-L-methionine</keyword>